<dbReference type="Gene3D" id="3.40.50.150">
    <property type="entry name" value="Vaccinia Virus protein VP39"/>
    <property type="match status" value="1"/>
</dbReference>
<dbReference type="Proteomes" id="UP000007382">
    <property type="component" value="Chromosome"/>
</dbReference>
<accession>I0IR62</accession>
<dbReference type="HOGENOM" id="CLU_358955_0_0_0"/>
<keyword evidence="3" id="KW-0489">Methyltransferase</keyword>
<dbReference type="SMART" id="SM00028">
    <property type="entry name" value="TPR"/>
    <property type="match status" value="3"/>
</dbReference>
<dbReference type="STRING" id="1162668.LFE_2088"/>
<dbReference type="PANTHER" id="PTHR12558:SF13">
    <property type="entry name" value="CELL DIVISION CYCLE PROTEIN 27 HOMOLOG"/>
    <property type="match status" value="1"/>
</dbReference>
<dbReference type="AlphaFoldDB" id="I0IR62"/>
<name>I0IR62_LEPFC</name>
<dbReference type="KEGG" id="lfc:LFE_2088"/>
<evidence type="ECO:0000256" key="1">
    <source>
        <dbReference type="PROSITE-ProRule" id="PRU00339"/>
    </source>
</evidence>
<dbReference type="GO" id="GO:0016757">
    <property type="term" value="F:glycosyltransferase activity"/>
    <property type="evidence" value="ECO:0007669"/>
    <property type="project" value="InterPro"/>
</dbReference>
<dbReference type="Pfam" id="PF00534">
    <property type="entry name" value="Glycos_transf_1"/>
    <property type="match status" value="1"/>
</dbReference>
<dbReference type="InterPro" id="IPR001296">
    <property type="entry name" value="Glyco_trans_1"/>
</dbReference>
<keyword evidence="4" id="KW-1185">Reference proteome</keyword>
<dbReference type="SUPFAM" id="SSF53756">
    <property type="entry name" value="UDP-Glycosyltransferase/glycogen phosphorylase"/>
    <property type="match status" value="1"/>
</dbReference>
<reference evidence="4" key="2">
    <citation type="submission" date="2012-03" db="EMBL/GenBank/DDBJ databases">
        <title>The complete genome sequence of the pioneer microbe on fresh volcanic deposit, Leptospirillum ferrooxidans strain C2-3.</title>
        <authorList>
            <person name="Fujimura R."/>
            <person name="Sato Y."/>
            <person name="Nishizawa T."/>
            <person name="Nanba K."/>
            <person name="Oshima K."/>
            <person name="Hattori M."/>
            <person name="Kamijo T."/>
            <person name="Ohta H."/>
        </authorList>
    </citation>
    <scope>NUCLEOTIDE SEQUENCE [LARGE SCALE GENOMIC DNA]</scope>
    <source>
        <strain evidence="4">C2-3</strain>
    </source>
</reference>
<keyword evidence="3" id="KW-0808">Transferase</keyword>
<dbReference type="RefSeq" id="WP_014450244.1">
    <property type="nucleotide sequence ID" value="NC_017094.1"/>
</dbReference>
<dbReference type="Pfam" id="PF12895">
    <property type="entry name" value="ANAPC3"/>
    <property type="match status" value="1"/>
</dbReference>
<dbReference type="eggNOG" id="COG0438">
    <property type="taxonomic scope" value="Bacteria"/>
</dbReference>
<dbReference type="InterPro" id="IPR019734">
    <property type="entry name" value="TPR_rpt"/>
</dbReference>
<dbReference type="Pfam" id="PF14559">
    <property type="entry name" value="TPR_19"/>
    <property type="match status" value="1"/>
</dbReference>
<dbReference type="CDD" id="cd03801">
    <property type="entry name" value="GT4_PimA-like"/>
    <property type="match status" value="1"/>
</dbReference>
<proteinExistence type="predicted"/>
<dbReference type="InterPro" id="IPR011990">
    <property type="entry name" value="TPR-like_helical_dom_sf"/>
</dbReference>
<dbReference type="GO" id="GO:0032259">
    <property type="term" value="P:methylation"/>
    <property type="evidence" value="ECO:0007669"/>
    <property type="project" value="UniProtKB-KW"/>
</dbReference>
<evidence type="ECO:0000259" key="2">
    <source>
        <dbReference type="Pfam" id="PF00534"/>
    </source>
</evidence>
<dbReference type="GO" id="GO:0008168">
    <property type="term" value="F:methyltransferase activity"/>
    <property type="evidence" value="ECO:0007669"/>
    <property type="project" value="UniProtKB-KW"/>
</dbReference>
<dbReference type="eggNOG" id="COG4106">
    <property type="taxonomic scope" value="Bacteria"/>
</dbReference>
<keyword evidence="1" id="KW-0802">TPR repeat</keyword>
<dbReference type="Gene3D" id="1.25.40.10">
    <property type="entry name" value="Tetratricopeptide repeat domain"/>
    <property type="match status" value="1"/>
</dbReference>
<protein>
    <submittedName>
        <fullName evidence="3">Putative SAM-dependent methyltransferase</fullName>
    </submittedName>
</protein>
<organism evidence="3 4">
    <name type="scientific">Leptospirillum ferrooxidans (strain C2-3)</name>
    <dbReference type="NCBI Taxonomy" id="1162668"/>
    <lineage>
        <taxon>Bacteria</taxon>
        <taxon>Pseudomonadati</taxon>
        <taxon>Nitrospirota</taxon>
        <taxon>Nitrospiria</taxon>
        <taxon>Nitrospirales</taxon>
        <taxon>Nitrospiraceae</taxon>
        <taxon>Leptospirillum</taxon>
    </lineage>
</organism>
<dbReference type="EMBL" id="AP012342">
    <property type="protein sequence ID" value="BAM07761.1"/>
    <property type="molecule type" value="Genomic_DNA"/>
</dbReference>
<feature type="repeat" description="TPR" evidence="1">
    <location>
        <begin position="623"/>
        <end position="656"/>
    </location>
</feature>
<dbReference type="PROSITE" id="PS50005">
    <property type="entry name" value="TPR"/>
    <property type="match status" value="1"/>
</dbReference>
<dbReference type="Pfam" id="PF13489">
    <property type="entry name" value="Methyltransf_23"/>
    <property type="match status" value="1"/>
</dbReference>
<reference evidence="3 4" key="1">
    <citation type="journal article" date="2012" name="J. Bacteriol.">
        <title>Complete Genome Sequence of Leptospirillum ferrooxidans Strain C2-3, Isolated from a Fresh Volcanic Ash Deposit on the Island of Miyake, Japan.</title>
        <authorList>
            <person name="Fujimura R."/>
            <person name="Sato Y."/>
            <person name="Nishizawa T."/>
            <person name="Oshima K."/>
            <person name="Kim S.-W."/>
            <person name="Hattori M."/>
            <person name="Kamijo T."/>
            <person name="Ohta H."/>
        </authorList>
    </citation>
    <scope>NUCLEOTIDE SEQUENCE [LARGE SCALE GENOMIC DNA]</scope>
    <source>
        <strain evidence="3 4">C2-3</strain>
    </source>
</reference>
<dbReference type="eggNOG" id="COG0457">
    <property type="taxonomic scope" value="Bacteria"/>
</dbReference>
<gene>
    <name evidence="3" type="ordered locus">LFE_2088</name>
</gene>
<dbReference type="InterPro" id="IPR029063">
    <property type="entry name" value="SAM-dependent_MTases_sf"/>
</dbReference>
<dbReference type="SUPFAM" id="SSF48452">
    <property type="entry name" value="TPR-like"/>
    <property type="match status" value="1"/>
</dbReference>
<dbReference type="Gene3D" id="3.40.50.2000">
    <property type="entry name" value="Glycogen Phosphorylase B"/>
    <property type="match status" value="1"/>
</dbReference>
<dbReference type="OrthoDB" id="9810247at2"/>
<dbReference type="SUPFAM" id="SSF53335">
    <property type="entry name" value="S-adenosyl-L-methionine-dependent methyltransferases"/>
    <property type="match status" value="1"/>
</dbReference>
<evidence type="ECO:0000313" key="3">
    <source>
        <dbReference type="EMBL" id="BAM07761.1"/>
    </source>
</evidence>
<dbReference type="PANTHER" id="PTHR12558">
    <property type="entry name" value="CELL DIVISION CYCLE 16,23,27"/>
    <property type="match status" value="1"/>
</dbReference>
<sequence length="779" mass="87131">MVHILTFNWHEGYLTLLGKIPDIRLTIVERQKGGYSRWMTEFRPCPRGSRIVSEQLAMEELARGGFDLVIAHDPTDLLLTKESSVPQILVLHNRITTMLALGGNKVSREEYLEWFSGLTGMVPDLEIVAISKSKAMDWGLDGIRVIEPGVDPDVWGPYEGNNRVILRVGNFLKERDLMMGGSVGEQAIGSFPSLTVGLNPSITGSMPSAGLSDLIAAYRSSRVYLHTTIHPWEDGYNLSLLEAMASGLPVVALDHPGSPVIHGRSGFLEKTLDGLHQRLSWFLDHPSEARAMGEKAREDILRQFPLDRFIGKWSSVIGEKFSRSQERKKDREERSDLLALIPGGARTILEIGCRKGSIGRGIRERFSGITIWGIESNSEQCDLAKPHYDRIFCQNEMDCGAEIPPNSIDVLLLPDILSRIADPSAFLKEYMHCLSESGVVIAAIPNIRYHEVLSGMLSGNFDLGDPGISGKSGFFSKKAIASLMSRTGLWVEVVSPALDGRYKQIVFNEKSQSRELMDVDIGPMVVKGQDEEGVRDLFTVEYLLVCRRKVRAILDRIEMLSTDDDSGVLEILTESREDPWLSEADRAEIHLKEGEIHARAGRFEMAIASYEQSFPVLDPKRDERPSQGIALSYLLTGRYDQAIHWFKRAFDLNPGCWQALTGFGMCCQSLGRLEDALFYYGQSLAMEPSQEELPALMIQTARSLEDAEQAAGLLLGLVESYPHSPLLRREYARFLLEHGRDDEAYEHLRLVLADNSKDGEAIRMLSRIPMRRDAVVRGL</sequence>
<evidence type="ECO:0000313" key="4">
    <source>
        <dbReference type="Proteomes" id="UP000007382"/>
    </source>
</evidence>
<dbReference type="PATRIC" id="fig|1162668.3.peg.2474"/>
<feature type="domain" description="Glycosyl transferase family 1" evidence="2">
    <location>
        <begin position="212"/>
        <end position="298"/>
    </location>
</feature>